<reference evidence="3 4" key="1">
    <citation type="submission" date="2018-09" db="EMBL/GenBank/DDBJ databases">
        <title>Characterization of the phylogenetic diversity of five novel species belonging to the genus Bifidobacterium.</title>
        <authorList>
            <person name="Lugli G.A."/>
            <person name="Duranti S."/>
            <person name="Milani C."/>
        </authorList>
    </citation>
    <scope>NUCLEOTIDE SEQUENCE [LARGE SCALE GENOMIC DNA]</scope>
    <source>
        <strain evidence="3 4">2028B</strain>
    </source>
</reference>
<protein>
    <submittedName>
        <fullName evidence="3">Uncharacterized protein</fullName>
    </submittedName>
</protein>
<proteinExistence type="predicted"/>
<evidence type="ECO:0000313" key="4">
    <source>
        <dbReference type="Proteomes" id="UP000288607"/>
    </source>
</evidence>
<feature type="transmembrane region" description="Helical" evidence="2">
    <location>
        <begin position="79"/>
        <end position="98"/>
    </location>
</feature>
<keyword evidence="2" id="KW-0472">Membrane</keyword>
<keyword evidence="2" id="KW-1133">Transmembrane helix</keyword>
<feature type="compositionally biased region" description="Basic and acidic residues" evidence="1">
    <location>
        <begin position="15"/>
        <end position="39"/>
    </location>
</feature>
<dbReference type="Proteomes" id="UP000288607">
    <property type="component" value="Unassembled WGS sequence"/>
</dbReference>
<evidence type="ECO:0000256" key="1">
    <source>
        <dbReference type="SAM" id="MobiDB-lite"/>
    </source>
</evidence>
<dbReference type="OrthoDB" id="3227331at2"/>
<sequence length="407" mass="43245">MKDSGGWVPPWGGEDTGKRVGFDEFLNNDRDAGPSRDNDASGTNDVPDYGSGIANRGFAWNNGNAGADARRKKPRGSRLVSLLVLLAMVAAAAGGFAWHRSRLPGGSALNCSNQTSAKDSKDYCYGGFVPLEPNGPRLSEAKAGPYFSTAVADVYPADDALRLAVAGGDLNAIHSAATTAKSAADHAAATLAARTWPNSLDKPIRRVILEYQERSAIYANLTTNTNPEAIDWMTYSEFKPSGAQSIVRTALELDSEPTPAAPIEVTGLTDAGLCTGFALIGDDGQEVPRRCVTVHAVSHIPSDVASIGVAFNLLDADGTIRATEVKALYSSYDDDGKPVRIHNNDTVTMTLEINPDLPQTGWRLALVGWSVHVNDGADLSQDPEIHQDDYTAQQIASAAVVNDFRFA</sequence>
<evidence type="ECO:0000256" key="2">
    <source>
        <dbReference type="SAM" id="Phobius"/>
    </source>
</evidence>
<keyword evidence="4" id="KW-1185">Reference proteome</keyword>
<organism evidence="3 4">
    <name type="scientific">Bifidobacterium callimiconis</name>
    <dbReference type="NCBI Taxonomy" id="2306973"/>
    <lineage>
        <taxon>Bacteria</taxon>
        <taxon>Bacillati</taxon>
        <taxon>Actinomycetota</taxon>
        <taxon>Actinomycetes</taxon>
        <taxon>Bifidobacteriales</taxon>
        <taxon>Bifidobacteriaceae</taxon>
        <taxon>Bifidobacterium</taxon>
    </lineage>
</organism>
<feature type="region of interest" description="Disordered" evidence="1">
    <location>
        <begin position="1"/>
        <end position="48"/>
    </location>
</feature>
<comment type="caution">
    <text evidence="3">The sequence shown here is derived from an EMBL/GenBank/DDBJ whole genome shotgun (WGS) entry which is preliminary data.</text>
</comment>
<evidence type="ECO:0000313" key="3">
    <source>
        <dbReference type="EMBL" id="RSX50233.1"/>
    </source>
</evidence>
<dbReference type="AlphaFoldDB" id="A0A430FBM1"/>
<name>A0A430FBM1_9BIFI</name>
<keyword evidence="2" id="KW-0812">Transmembrane</keyword>
<accession>A0A430FBM1</accession>
<dbReference type="EMBL" id="QXGJ01000009">
    <property type="protein sequence ID" value="RSX50233.1"/>
    <property type="molecule type" value="Genomic_DNA"/>
</dbReference>
<dbReference type="RefSeq" id="WP_126030584.1">
    <property type="nucleotide sequence ID" value="NZ_QXGJ01000009.1"/>
</dbReference>
<gene>
    <name evidence="3" type="ORF">D2E23_1781</name>
</gene>